<evidence type="ECO:0000313" key="1">
    <source>
        <dbReference type="EMBL" id="JAE26213.1"/>
    </source>
</evidence>
<sequence>MGHCCVPILPFFRAAYKTTTVVRHNSQGLPLIRNKSRNCQNTELMKFPALFSISSVQVSIFEKY</sequence>
<proteinExistence type="predicted"/>
<protein>
    <submittedName>
        <fullName evidence="1">Uncharacterized protein</fullName>
    </submittedName>
</protein>
<dbReference type="EMBL" id="GBRH01171683">
    <property type="protein sequence ID" value="JAE26213.1"/>
    <property type="molecule type" value="Transcribed_RNA"/>
</dbReference>
<dbReference type="AlphaFoldDB" id="A0A0A9H012"/>
<accession>A0A0A9H012</accession>
<reference evidence="1" key="2">
    <citation type="journal article" date="2015" name="Data Brief">
        <title>Shoot transcriptome of the giant reed, Arundo donax.</title>
        <authorList>
            <person name="Barrero R.A."/>
            <person name="Guerrero F.D."/>
            <person name="Moolhuijzen P."/>
            <person name="Goolsby J.A."/>
            <person name="Tidwell J."/>
            <person name="Bellgard S.E."/>
            <person name="Bellgard M.I."/>
        </authorList>
    </citation>
    <scope>NUCLEOTIDE SEQUENCE</scope>
    <source>
        <tissue evidence="1">Shoot tissue taken approximately 20 cm above the soil surface</tissue>
    </source>
</reference>
<organism evidence="1">
    <name type="scientific">Arundo donax</name>
    <name type="common">Giant reed</name>
    <name type="synonym">Donax arundinaceus</name>
    <dbReference type="NCBI Taxonomy" id="35708"/>
    <lineage>
        <taxon>Eukaryota</taxon>
        <taxon>Viridiplantae</taxon>
        <taxon>Streptophyta</taxon>
        <taxon>Embryophyta</taxon>
        <taxon>Tracheophyta</taxon>
        <taxon>Spermatophyta</taxon>
        <taxon>Magnoliopsida</taxon>
        <taxon>Liliopsida</taxon>
        <taxon>Poales</taxon>
        <taxon>Poaceae</taxon>
        <taxon>PACMAD clade</taxon>
        <taxon>Arundinoideae</taxon>
        <taxon>Arundineae</taxon>
        <taxon>Arundo</taxon>
    </lineage>
</organism>
<name>A0A0A9H012_ARUDO</name>
<reference evidence="1" key="1">
    <citation type="submission" date="2014-09" db="EMBL/GenBank/DDBJ databases">
        <authorList>
            <person name="Magalhaes I.L.F."/>
            <person name="Oliveira U."/>
            <person name="Santos F.R."/>
            <person name="Vidigal T.H.D.A."/>
            <person name="Brescovit A.D."/>
            <person name="Santos A.J."/>
        </authorList>
    </citation>
    <scope>NUCLEOTIDE SEQUENCE</scope>
    <source>
        <tissue evidence="1">Shoot tissue taken approximately 20 cm above the soil surface</tissue>
    </source>
</reference>